<feature type="domain" description="NADP-dependent oxidoreductase" evidence="3">
    <location>
        <begin position="23"/>
        <end position="338"/>
    </location>
</feature>
<keyword evidence="1" id="KW-0560">Oxidoreductase</keyword>
<protein>
    <submittedName>
        <fullName evidence="4">D-arabinose 1-dehydrogenase</fullName>
    </submittedName>
</protein>
<name>A0AA38RIP1_9PEZI</name>
<proteinExistence type="predicted"/>
<evidence type="ECO:0000313" key="5">
    <source>
        <dbReference type="Proteomes" id="UP001174694"/>
    </source>
</evidence>
<dbReference type="EMBL" id="JANBVO010000022">
    <property type="protein sequence ID" value="KAJ9142466.1"/>
    <property type="molecule type" value="Genomic_DNA"/>
</dbReference>
<dbReference type="Pfam" id="PF00248">
    <property type="entry name" value="Aldo_ket_red"/>
    <property type="match status" value="1"/>
</dbReference>
<evidence type="ECO:0000256" key="2">
    <source>
        <dbReference type="SAM" id="MobiDB-lite"/>
    </source>
</evidence>
<dbReference type="AlphaFoldDB" id="A0AA38RIP1"/>
<dbReference type="Proteomes" id="UP001174694">
    <property type="component" value="Unassembled WGS sequence"/>
</dbReference>
<evidence type="ECO:0000313" key="4">
    <source>
        <dbReference type="EMBL" id="KAJ9142466.1"/>
    </source>
</evidence>
<dbReference type="InterPro" id="IPR036812">
    <property type="entry name" value="NAD(P)_OxRdtase_dom_sf"/>
</dbReference>
<accession>A0AA38RIP1</accession>
<keyword evidence="5" id="KW-1185">Reference proteome</keyword>
<comment type="caution">
    <text evidence="4">The sequence shown here is derived from an EMBL/GenBank/DDBJ whole genome shotgun (WGS) entry which is preliminary data.</text>
</comment>
<dbReference type="InterPro" id="IPR023210">
    <property type="entry name" value="NADP_OxRdtase_dom"/>
</dbReference>
<dbReference type="PANTHER" id="PTHR42686:SF1">
    <property type="entry name" value="GH17980P-RELATED"/>
    <property type="match status" value="1"/>
</dbReference>
<evidence type="ECO:0000259" key="3">
    <source>
        <dbReference type="Pfam" id="PF00248"/>
    </source>
</evidence>
<organism evidence="4 5">
    <name type="scientific">Pleurostoma richardsiae</name>
    <dbReference type="NCBI Taxonomy" id="41990"/>
    <lineage>
        <taxon>Eukaryota</taxon>
        <taxon>Fungi</taxon>
        <taxon>Dikarya</taxon>
        <taxon>Ascomycota</taxon>
        <taxon>Pezizomycotina</taxon>
        <taxon>Sordariomycetes</taxon>
        <taxon>Sordariomycetidae</taxon>
        <taxon>Calosphaeriales</taxon>
        <taxon>Pleurostomataceae</taxon>
        <taxon>Pleurostoma</taxon>
    </lineage>
</organism>
<reference evidence="4" key="1">
    <citation type="submission" date="2022-07" db="EMBL/GenBank/DDBJ databases">
        <title>Fungi with potential for degradation of polypropylene.</title>
        <authorList>
            <person name="Gostincar C."/>
        </authorList>
    </citation>
    <scope>NUCLEOTIDE SEQUENCE</scope>
    <source>
        <strain evidence="4">EXF-13308</strain>
    </source>
</reference>
<dbReference type="PANTHER" id="PTHR42686">
    <property type="entry name" value="GH17980P-RELATED"/>
    <property type="match status" value="1"/>
</dbReference>
<dbReference type="InterPro" id="IPR020471">
    <property type="entry name" value="AKR"/>
</dbReference>
<dbReference type="GO" id="GO:0045290">
    <property type="term" value="F:D-arabinose 1-dehydrogenase [NAD(P)+] activity"/>
    <property type="evidence" value="ECO:0007669"/>
    <property type="project" value="TreeGrafter"/>
</dbReference>
<gene>
    <name evidence="4" type="ORF">NKR23_g7166</name>
</gene>
<sequence length="436" mass="47147">MAAPNEQPADPAPARSLSAVLPPLVLGTATFNTQYVADPSSMPYAAIVARALDLGIAAFDTSPYYGPSELLLGDALRSINPSRESLFLVSKAGRVGPTEFDYSPSWIRYSVLRSLKRLGTTHLDLVYTHDAEFVPPADVLGAVSELRRLRDEGLVRYVGISGYPVDQLCQLAELVLRKTGEPLDAVMSYCHCSIQNGVLVKGFDQETGGVSSRDAPATAAYPLSRFREAGVSVVLNASMLGMGLLTTRGVDNGPQAAWHPSPPLLRKACASAAAAATRAGKKLESIAIRYALDTFARAGAEAGLGVQLPGVSMTVGPSVIGVSSIDELEETWRVWQSVLHGLSLGREKPRDGWPQHGDRGSEKNGPHALSLEQRDEVRKLVRETIWPLLGEWRDYSWMSPEEGFVNSRQQMGVMPADSDVMAEYETLKEKQARSLS</sequence>
<dbReference type="SUPFAM" id="SSF51430">
    <property type="entry name" value="NAD(P)-linked oxidoreductase"/>
    <property type="match status" value="1"/>
</dbReference>
<evidence type="ECO:0000256" key="1">
    <source>
        <dbReference type="ARBA" id="ARBA00023002"/>
    </source>
</evidence>
<dbReference type="Gene3D" id="3.20.20.100">
    <property type="entry name" value="NADP-dependent oxidoreductase domain"/>
    <property type="match status" value="1"/>
</dbReference>
<dbReference type="GO" id="GO:0005829">
    <property type="term" value="C:cytosol"/>
    <property type="evidence" value="ECO:0007669"/>
    <property type="project" value="TreeGrafter"/>
</dbReference>
<dbReference type="GO" id="GO:0070485">
    <property type="term" value="P:dehydro-D-arabinono-1,4-lactone biosynthetic process"/>
    <property type="evidence" value="ECO:0007669"/>
    <property type="project" value="TreeGrafter"/>
</dbReference>
<feature type="compositionally biased region" description="Basic and acidic residues" evidence="2">
    <location>
        <begin position="346"/>
        <end position="365"/>
    </location>
</feature>
<feature type="region of interest" description="Disordered" evidence="2">
    <location>
        <begin position="346"/>
        <end position="370"/>
    </location>
</feature>